<keyword evidence="2" id="KW-1185">Reference proteome</keyword>
<evidence type="ECO:0000313" key="2">
    <source>
        <dbReference type="Proteomes" id="UP000530060"/>
    </source>
</evidence>
<dbReference type="EMBL" id="CAIJDP010000062">
    <property type="protein sequence ID" value="CAD0003108.1"/>
    <property type="molecule type" value="Genomic_DNA"/>
</dbReference>
<proteinExistence type="predicted"/>
<dbReference type="RefSeq" id="WP_180908461.1">
    <property type="nucleotide sequence ID" value="NZ_CAIJDP010000062.1"/>
</dbReference>
<evidence type="ECO:0000313" key="1">
    <source>
        <dbReference type="EMBL" id="CAD0003108.1"/>
    </source>
</evidence>
<comment type="caution">
    <text evidence="1">The sequence shown here is derived from an EMBL/GenBank/DDBJ whole genome shotgun (WGS) entry which is preliminary data.</text>
</comment>
<sequence length="63" mass="7341">MTKKEYFELLDKRIEEGNIALNENKIAISELENRIGDDIKNYMSILCEFCNPNTSKKSISEKK</sequence>
<organism evidence="1 2">
    <name type="scientific">Flavobacterium salmonis</name>
    <dbReference type="NCBI Taxonomy" id="2654844"/>
    <lineage>
        <taxon>Bacteria</taxon>
        <taxon>Pseudomonadati</taxon>
        <taxon>Bacteroidota</taxon>
        <taxon>Flavobacteriia</taxon>
        <taxon>Flavobacteriales</taxon>
        <taxon>Flavobacteriaceae</taxon>
        <taxon>Flavobacterium</taxon>
    </lineage>
</organism>
<dbReference type="Proteomes" id="UP000530060">
    <property type="component" value="Unassembled WGS sequence"/>
</dbReference>
<dbReference type="AlphaFoldDB" id="A0A6V6YUA7"/>
<accession>A0A6V6YUA7</accession>
<name>A0A6V6YUA7_9FLAO</name>
<protein>
    <submittedName>
        <fullName evidence="1">Uncharacterized protein</fullName>
    </submittedName>
</protein>
<reference evidence="1 2" key="1">
    <citation type="submission" date="2020-06" db="EMBL/GenBank/DDBJ databases">
        <authorList>
            <person name="Criscuolo A."/>
        </authorList>
    </citation>
    <scope>NUCLEOTIDE SEQUENCE [LARGE SCALE GENOMIC DNA]</scope>
    <source>
        <strain evidence="2">CIP 111411</strain>
    </source>
</reference>
<gene>
    <name evidence="1" type="ORF">FLAT13_01476</name>
</gene>